<organism evidence="11 12">
    <name type="scientific">Rhizoctonia solani</name>
    <dbReference type="NCBI Taxonomy" id="456999"/>
    <lineage>
        <taxon>Eukaryota</taxon>
        <taxon>Fungi</taxon>
        <taxon>Dikarya</taxon>
        <taxon>Basidiomycota</taxon>
        <taxon>Agaricomycotina</taxon>
        <taxon>Agaricomycetes</taxon>
        <taxon>Cantharellales</taxon>
        <taxon>Ceratobasidiaceae</taxon>
        <taxon>Rhizoctonia</taxon>
    </lineage>
</organism>
<feature type="transmembrane region" description="Helical" evidence="9">
    <location>
        <begin position="67"/>
        <end position="91"/>
    </location>
</feature>
<evidence type="ECO:0000256" key="10">
    <source>
        <dbReference type="SAM" id="SignalP"/>
    </source>
</evidence>
<feature type="transmembrane region" description="Helical" evidence="9">
    <location>
        <begin position="149"/>
        <end position="169"/>
    </location>
</feature>
<dbReference type="Proteomes" id="UP000663841">
    <property type="component" value="Unassembled WGS sequence"/>
</dbReference>
<keyword evidence="8 9" id="KW-0472">Membrane</keyword>
<comment type="similarity">
    <text evidence="2">Belongs to the oligopeptide OPT transporter family.</text>
</comment>
<dbReference type="PANTHER" id="PTHR22601">
    <property type="entry name" value="ISP4 LIKE PROTEIN"/>
    <property type="match status" value="1"/>
</dbReference>
<dbReference type="GO" id="GO:0015031">
    <property type="term" value="P:protein transport"/>
    <property type="evidence" value="ECO:0007669"/>
    <property type="project" value="UniProtKB-KW"/>
</dbReference>
<evidence type="ECO:0000256" key="5">
    <source>
        <dbReference type="ARBA" id="ARBA00022856"/>
    </source>
</evidence>
<proteinExistence type="inferred from homology"/>
<feature type="signal peptide" evidence="10">
    <location>
        <begin position="1"/>
        <end position="21"/>
    </location>
</feature>
<reference evidence="11" key="1">
    <citation type="submission" date="2021-01" db="EMBL/GenBank/DDBJ databases">
        <authorList>
            <person name="Kaushik A."/>
        </authorList>
    </citation>
    <scope>NUCLEOTIDE SEQUENCE</scope>
    <source>
        <strain evidence="11">AG3-T5</strain>
    </source>
</reference>
<feature type="transmembrane region" description="Helical" evidence="9">
    <location>
        <begin position="220"/>
        <end position="239"/>
    </location>
</feature>
<sequence>MLTTFPIVLSLWLTNTWYTGHLPINSNRPYDRFGKQYKVTSVIDDNGFYDQAAYEAYSPLYLSASQAFLYGSFFAVYPATLAHALLIYAVTNQEVTLNVLTEFIGGVLFPGNALAMNMFKSYGYVVTARALRFASDLKLGHYTKINPRVLFISQTVATVISTLIAMSIMNWQVNSIRDVCTPQAQAKFTCPGTSTFFTASVIWGTLGPIKMYGPDGPYNILLWGFLVGAALPVIFFFLAKQFPSSNFVRGIHAPIFLAGGLNWAPYNLSHTWPAVVIGYIFQVYIRKRYLGWWQKYNYMLTSSLTCGVAIAAVVTFFALQWSGVEIDWRGNSVVSEGCDGKGCPLLPVPEKGYWGPGPGEFR</sequence>
<feature type="chain" id="PRO_5034584118" evidence="10">
    <location>
        <begin position="22"/>
        <end position="362"/>
    </location>
</feature>
<dbReference type="NCBIfam" id="TIGR00728">
    <property type="entry name" value="OPT_sfam"/>
    <property type="match status" value="1"/>
</dbReference>
<dbReference type="EMBL" id="CAJMWW010000618">
    <property type="protein sequence ID" value="CAE6475146.1"/>
    <property type="molecule type" value="Genomic_DNA"/>
</dbReference>
<comment type="subcellular location">
    <subcellularLocation>
        <location evidence="1">Membrane</location>
        <topology evidence="1">Multi-pass membrane protein</topology>
    </subcellularLocation>
</comment>
<keyword evidence="6" id="KW-0653">Protein transport</keyword>
<feature type="transmembrane region" description="Helical" evidence="9">
    <location>
        <begin position="298"/>
        <end position="319"/>
    </location>
</feature>
<evidence type="ECO:0000256" key="3">
    <source>
        <dbReference type="ARBA" id="ARBA00022448"/>
    </source>
</evidence>
<accession>A0A8H3C7A8</accession>
<feature type="transmembrane region" description="Helical" evidence="9">
    <location>
        <begin position="270"/>
        <end position="286"/>
    </location>
</feature>
<feature type="transmembrane region" description="Helical" evidence="9">
    <location>
        <begin position="103"/>
        <end position="128"/>
    </location>
</feature>
<comment type="caution">
    <text evidence="11">The sequence shown here is derived from an EMBL/GenBank/DDBJ whole genome shotgun (WGS) entry which is preliminary data.</text>
</comment>
<dbReference type="InterPro" id="IPR004648">
    <property type="entry name" value="Oligpept_transpt"/>
</dbReference>
<evidence type="ECO:0000313" key="11">
    <source>
        <dbReference type="EMBL" id="CAE6475146.1"/>
    </source>
</evidence>
<dbReference type="GO" id="GO:0035673">
    <property type="term" value="F:oligopeptide transmembrane transporter activity"/>
    <property type="evidence" value="ECO:0007669"/>
    <property type="project" value="InterPro"/>
</dbReference>
<name>A0A8H3C7A8_9AGAM</name>
<evidence type="ECO:0000313" key="12">
    <source>
        <dbReference type="Proteomes" id="UP000663841"/>
    </source>
</evidence>
<evidence type="ECO:0000256" key="1">
    <source>
        <dbReference type="ARBA" id="ARBA00004141"/>
    </source>
</evidence>
<evidence type="ECO:0000256" key="9">
    <source>
        <dbReference type="SAM" id="Phobius"/>
    </source>
</evidence>
<keyword evidence="7 9" id="KW-1133">Transmembrane helix</keyword>
<evidence type="ECO:0000256" key="8">
    <source>
        <dbReference type="ARBA" id="ARBA00023136"/>
    </source>
</evidence>
<gene>
    <name evidence="11" type="ORF">RDB_LOCUS188113</name>
</gene>
<keyword evidence="10" id="KW-0732">Signal</keyword>
<keyword evidence="3" id="KW-0813">Transport</keyword>
<dbReference type="GO" id="GO:0016020">
    <property type="term" value="C:membrane"/>
    <property type="evidence" value="ECO:0007669"/>
    <property type="project" value="UniProtKB-SubCell"/>
</dbReference>
<protein>
    <submittedName>
        <fullName evidence="11">Uncharacterized protein</fullName>
    </submittedName>
</protein>
<evidence type="ECO:0000256" key="7">
    <source>
        <dbReference type="ARBA" id="ARBA00022989"/>
    </source>
</evidence>
<dbReference type="AlphaFoldDB" id="A0A8H3C7A8"/>
<evidence type="ECO:0000256" key="2">
    <source>
        <dbReference type="ARBA" id="ARBA00008807"/>
    </source>
</evidence>
<evidence type="ECO:0000256" key="4">
    <source>
        <dbReference type="ARBA" id="ARBA00022692"/>
    </source>
</evidence>
<keyword evidence="4 9" id="KW-0812">Transmembrane</keyword>
<keyword evidence="5" id="KW-0571">Peptide transport</keyword>
<dbReference type="InterPro" id="IPR004813">
    <property type="entry name" value="OPT"/>
</dbReference>
<evidence type="ECO:0000256" key="6">
    <source>
        <dbReference type="ARBA" id="ARBA00022927"/>
    </source>
</evidence>
<dbReference type="Pfam" id="PF03169">
    <property type="entry name" value="OPT"/>
    <property type="match status" value="1"/>
</dbReference>